<evidence type="ECO:0000256" key="1">
    <source>
        <dbReference type="SAM" id="MobiDB-lite"/>
    </source>
</evidence>
<dbReference type="Ensembl" id="ENSLACT00000014224.1">
    <property type="protein sequence ID" value="ENSLACP00000014125.1"/>
    <property type="gene ID" value="ENSLACG00000012433.1"/>
</dbReference>
<dbReference type="EMBL" id="AFYH01134086">
    <property type="status" value="NOT_ANNOTATED_CDS"/>
    <property type="molecule type" value="Genomic_DNA"/>
</dbReference>
<dbReference type="InterPro" id="IPR040774">
    <property type="entry name" value="DUF5580"/>
</dbReference>
<dbReference type="PANTHER" id="PTHR34830:SF1">
    <property type="entry name" value="GENE 12695-RELATED"/>
    <property type="match status" value="1"/>
</dbReference>
<feature type="domain" description="DUF5580" evidence="4">
    <location>
        <begin position="468"/>
        <end position="542"/>
    </location>
</feature>
<dbReference type="AlphaFoldDB" id="H3AWV4"/>
<dbReference type="InParanoid" id="H3AWV4"/>
<feature type="compositionally biased region" description="Polar residues" evidence="1">
    <location>
        <begin position="55"/>
        <end position="74"/>
    </location>
</feature>
<dbReference type="InterPro" id="IPR049247">
    <property type="entry name" value="DUF5580_C"/>
</dbReference>
<feature type="domain" description="DUF5580" evidence="3">
    <location>
        <begin position="300"/>
        <end position="393"/>
    </location>
</feature>
<gene>
    <name evidence="5" type="primary">C1orf87</name>
</gene>
<dbReference type="OMA" id="YVHGIPR"/>
<feature type="region of interest" description="Disordered" evidence="1">
    <location>
        <begin position="45"/>
        <end position="115"/>
    </location>
</feature>
<dbReference type="eggNOG" id="ENOG502RIAR">
    <property type="taxonomic scope" value="Eukaryota"/>
</dbReference>
<dbReference type="InterPro" id="IPR048316">
    <property type="entry name" value="DUF5580_N"/>
</dbReference>
<protein>
    <submittedName>
        <fullName evidence="5">Chromosome 1 open reading frame 87</fullName>
    </submittedName>
</protein>
<keyword evidence="6" id="KW-1185">Reference proteome</keyword>
<feature type="domain" description="DUF5580" evidence="2">
    <location>
        <begin position="182"/>
        <end position="272"/>
    </location>
</feature>
<feature type="compositionally biased region" description="Basic and acidic residues" evidence="1">
    <location>
        <begin position="81"/>
        <end position="92"/>
    </location>
</feature>
<dbReference type="Proteomes" id="UP000008672">
    <property type="component" value="Unassembled WGS sequence"/>
</dbReference>
<dbReference type="InterPro" id="IPR049246">
    <property type="entry name" value="DUF5580_M"/>
</dbReference>
<reference evidence="6" key="1">
    <citation type="submission" date="2011-08" db="EMBL/GenBank/DDBJ databases">
        <title>The draft genome of Latimeria chalumnae.</title>
        <authorList>
            <person name="Di Palma F."/>
            <person name="Alfoldi J."/>
            <person name="Johnson J."/>
            <person name="Berlin A."/>
            <person name="Gnerre S."/>
            <person name="Jaffe D."/>
            <person name="MacCallum I."/>
            <person name="Young S."/>
            <person name="Walker B.J."/>
            <person name="Lander E."/>
            <person name="Lindblad-Toh K."/>
        </authorList>
    </citation>
    <scope>NUCLEOTIDE SEQUENCE [LARGE SCALE GENOMIC DNA]</scope>
    <source>
        <strain evidence="6">Wild caught</strain>
    </source>
</reference>
<feature type="compositionally biased region" description="Polar residues" evidence="1">
    <location>
        <begin position="167"/>
        <end position="178"/>
    </location>
</feature>
<evidence type="ECO:0000313" key="5">
    <source>
        <dbReference type="Ensembl" id="ENSLACP00000014125.1"/>
    </source>
</evidence>
<dbReference type="PANTHER" id="PTHR34830">
    <property type="entry name" value="SIMILAR TO HYPOTHETICAL PROTEIN MGC34837"/>
    <property type="match status" value="1"/>
</dbReference>
<evidence type="ECO:0000259" key="3">
    <source>
        <dbReference type="Pfam" id="PF20742"/>
    </source>
</evidence>
<dbReference type="HOGENOM" id="CLU_040182_0_0_1"/>
<dbReference type="STRING" id="7897.ENSLACP00000014125"/>
<dbReference type="Pfam" id="PF20742">
    <property type="entry name" value="DUF5580_M"/>
    <property type="match status" value="1"/>
</dbReference>
<evidence type="ECO:0000259" key="4">
    <source>
        <dbReference type="Pfam" id="PF20743"/>
    </source>
</evidence>
<sequence length="542" mass="61349">MSSSGETPFGTDTTPEIIVKIIGSKLVRYYVEKPKKILEQAVKTETGSIKPPLDSGSQIQKRLRTSPCNATSRPGGQCYGKDTDKDEERSFEMGKNNSQSKGNEEKIHTKEKISFKGNASKPLDVQCITAPTGDQSLSYIHGPRKPFQRSQALQSYTTSGDHKNDHQTGIPSTRTRNAPSVDGPLLTIVRSELKSDSLSELEKVKVELQSLDPDLSGFIHQSQMSLVFLRHELPLQLPTVRLLFDKFSEPTNPELVNYEELLHFLMTAASFEDHNAAHLTYSPPTKTDNEKESYCDEDAKFLQLLAEAIKDCNGAVDLRRLRLSFQDTDRMDTGLLPKHEVKAICQKHLPSIPPLLLEGLVNKTWYQRSMVQWKKLVELLDRSLSFKHTNVPSVTRKLEFTTKPVEPLAPAPIMSLRIHIKKKENKIAYISFTKASRACKDSSFLLESSPVIQPFHGKSKSSSFKESETWLERFNRLEKALRMCDSKNTGILEKDKARRLIHNYNLIFDLCLSPLKIDQGFHSFQHGGNIKLEPILQYLKEL</sequence>
<reference evidence="5" key="2">
    <citation type="submission" date="2025-08" db="UniProtKB">
        <authorList>
            <consortium name="Ensembl"/>
        </authorList>
    </citation>
    <scope>IDENTIFICATION</scope>
</reference>
<feature type="region of interest" description="Disordered" evidence="1">
    <location>
        <begin position="134"/>
        <end position="182"/>
    </location>
</feature>
<accession>H3AWV4</accession>
<dbReference type="SUPFAM" id="SSF47473">
    <property type="entry name" value="EF-hand"/>
    <property type="match status" value="1"/>
</dbReference>
<evidence type="ECO:0000259" key="2">
    <source>
        <dbReference type="Pfam" id="PF17743"/>
    </source>
</evidence>
<feature type="compositionally biased region" description="Polar residues" evidence="1">
    <location>
        <begin position="148"/>
        <end position="159"/>
    </location>
</feature>
<dbReference type="InterPro" id="IPR011992">
    <property type="entry name" value="EF-hand-dom_pair"/>
</dbReference>
<organism evidence="5 6">
    <name type="scientific">Latimeria chalumnae</name>
    <name type="common">Coelacanth</name>
    <dbReference type="NCBI Taxonomy" id="7897"/>
    <lineage>
        <taxon>Eukaryota</taxon>
        <taxon>Metazoa</taxon>
        <taxon>Chordata</taxon>
        <taxon>Craniata</taxon>
        <taxon>Vertebrata</taxon>
        <taxon>Euteleostomi</taxon>
        <taxon>Coelacanthiformes</taxon>
        <taxon>Coelacanthidae</taxon>
        <taxon>Latimeria</taxon>
    </lineage>
</organism>
<feature type="compositionally biased region" description="Basic and acidic residues" evidence="1">
    <location>
        <begin position="102"/>
        <end position="114"/>
    </location>
</feature>
<dbReference type="FunCoup" id="H3AWV4">
    <property type="interactions" value="17"/>
</dbReference>
<reference evidence="5" key="3">
    <citation type="submission" date="2025-09" db="UniProtKB">
        <authorList>
            <consortium name="Ensembl"/>
        </authorList>
    </citation>
    <scope>IDENTIFICATION</scope>
</reference>
<proteinExistence type="predicted"/>
<dbReference type="Pfam" id="PF20743">
    <property type="entry name" value="DUF5580_C"/>
    <property type="match status" value="1"/>
</dbReference>
<dbReference type="GeneTree" id="ENSGT00390000008678"/>
<evidence type="ECO:0000313" key="6">
    <source>
        <dbReference type="Proteomes" id="UP000008672"/>
    </source>
</evidence>
<name>H3AWV4_LATCH</name>
<dbReference type="Pfam" id="PF17743">
    <property type="entry name" value="DUF5580"/>
    <property type="match status" value="1"/>
</dbReference>
<dbReference type="EMBL" id="AFYH01134085">
    <property type="status" value="NOT_ANNOTATED_CDS"/>
    <property type="molecule type" value="Genomic_DNA"/>
</dbReference>